<reference evidence="1" key="1">
    <citation type="submission" date="2022-04" db="EMBL/GenBank/DDBJ databases">
        <title>Hymenobacter sp. isolated from the air.</title>
        <authorList>
            <person name="Won M."/>
            <person name="Lee C.-M."/>
            <person name="Woen H.-Y."/>
            <person name="Kwon S.-W."/>
        </authorList>
    </citation>
    <scope>NUCLEOTIDE SEQUENCE</scope>
    <source>
        <strain evidence="1">5116S-3</strain>
    </source>
</reference>
<sequence>MASPISLIYDQFSREGQERRKMEAIRLQEKAEAAEKARQKYNKNFKDNRGYE</sequence>
<dbReference type="RefSeq" id="WP_244677539.1">
    <property type="nucleotide sequence ID" value="NZ_CP095046.1"/>
</dbReference>
<dbReference type="EMBL" id="CP095046">
    <property type="protein sequence ID" value="UOQ74195.1"/>
    <property type="molecule type" value="Genomic_DNA"/>
</dbReference>
<accession>A0A8T9QAK5</accession>
<keyword evidence="2" id="KW-1185">Reference proteome</keyword>
<evidence type="ECO:0000313" key="2">
    <source>
        <dbReference type="Proteomes" id="UP000831796"/>
    </source>
</evidence>
<organism evidence="1 2">
    <name type="scientific">Hymenobacter cellulosilyticus</name>
    <dbReference type="NCBI Taxonomy" id="2932248"/>
    <lineage>
        <taxon>Bacteria</taxon>
        <taxon>Pseudomonadati</taxon>
        <taxon>Bacteroidota</taxon>
        <taxon>Cytophagia</taxon>
        <taxon>Cytophagales</taxon>
        <taxon>Hymenobacteraceae</taxon>
        <taxon>Hymenobacter</taxon>
    </lineage>
</organism>
<proteinExistence type="predicted"/>
<gene>
    <name evidence="1" type="ORF">MUN79_10070</name>
</gene>
<name>A0A8T9QAK5_9BACT</name>
<dbReference type="Proteomes" id="UP000831796">
    <property type="component" value="Chromosome"/>
</dbReference>
<evidence type="ECO:0000313" key="1">
    <source>
        <dbReference type="EMBL" id="UOQ74195.1"/>
    </source>
</evidence>
<dbReference type="AlphaFoldDB" id="A0A8T9QAK5"/>
<dbReference type="KEGG" id="hcu:MUN79_10070"/>
<protein>
    <submittedName>
        <fullName evidence="1">Uncharacterized protein</fullName>
    </submittedName>
</protein>